<reference evidence="2" key="1">
    <citation type="journal article" date="2023" name="Proc. Natl. Acad. Sci. U.S.A.">
        <title>Genomic and structural basis for evolution of tropane alkaloid biosynthesis.</title>
        <authorList>
            <person name="Wanga Y.-J."/>
            <person name="Taina T."/>
            <person name="Yua J.-Y."/>
            <person name="Lia J."/>
            <person name="Xua B."/>
            <person name="Chenc J."/>
            <person name="D'Auriad J.C."/>
            <person name="Huanga J.-P."/>
            <person name="Huanga S.-X."/>
        </authorList>
    </citation>
    <scope>NUCLEOTIDE SEQUENCE [LARGE SCALE GENOMIC DNA]</scope>
    <source>
        <strain evidence="2">cv. KIB-2019</strain>
    </source>
</reference>
<dbReference type="EMBL" id="JAJAGQ010000014">
    <property type="protein sequence ID" value="KAJ8544132.1"/>
    <property type="molecule type" value="Genomic_DNA"/>
</dbReference>
<name>A0A9Q1LXT8_9SOLA</name>
<accession>A0A9Q1LXT8</accession>
<keyword evidence="2" id="KW-1185">Reference proteome</keyword>
<comment type="caution">
    <text evidence="1">The sequence shown here is derived from an EMBL/GenBank/DDBJ whole genome shotgun (WGS) entry which is preliminary data.</text>
</comment>
<protein>
    <submittedName>
        <fullName evidence="1">Uncharacterized protein</fullName>
    </submittedName>
</protein>
<gene>
    <name evidence="1" type="ORF">K7X08_028643</name>
</gene>
<dbReference type="Proteomes" id="UP001152561">
    <property type="component" value="Unassembled WGS sequence"/>
</dbReference>
<proteinExistence type="predicted"/>
<organism evidence="1 2">
    <name type="scientific">Anisodus acutangulus</name>
    <dbReference type="NCBI Taxonomy" id="402998"/>
    <lineage>
        <taxon>Eukaryota</taxon>
        <taxon>Viridiplantae</taxon>
        <taxon>Streptophyta</taxon>
        <taxon>Embryophyta</taxon>
        <taxon>Tracheophyta</taxon>
        <taxon>Spermatophyta</taxon>
        <taxon>Magnoliopsida</taxon>
        <taxon>eudicotyledons</taxon>
        <taxon>Gunneridae</taxon>
        <taxon>Pentapetalae</taxon>
        <taxon>asterids</taxon>
        <taxon>lamiids</taxon>
        <taxon>Solanales</taxon>
        <taxon>Solanaceae</taxon>
        <taxon>Solanoideae</taxon>
        <taxon>Hyoscyameae</taxon>
        <taxon>Anisodus</taxon>
    </lineage>
</organism>
<evidence type="ECO:0000313" key="2">
    <source>
        <dbReference type="Proteomes" id="UP001152561"/>
    </source>
</evidence>
<dbReference type="AlphaFoldDB" id="A0A9Q1LXT8"/>
<evidence type="ECO:0000313" key="1">
    <source>
        <dbReference type="EMBL" id="KAJ8544132.1"/>
    </source>
</evidence>
<sequence length="197" mass="21548">MEINGRELRFTIREFATVTCLKCTGNLSDFKVAPKENQANGKSIVTSIHFTISDVGINKKNLSGDILRTLTEEIQEGGDLLRELIKSEGFGAQILIEIFQNTSADSSIPSHKGTHALVAGKSDSAPYDAGLSSVPIGVLTVSDEATYCDDFLTSQEMVSYSQFELPDELLPSQVPSTIIVMTLRKERRLGSTQIFPF</sequence>